<feature type="transmembrane region" description="Helical" evidence="1">
    <location>
        <begin position="28"/>
        <end position="48"/>
    </location>
</feature>
<evidence type="ECO:0000313" key="2">
    <source>
        <dbReference type="EMBL" id="NPT40345.1"/>
    </source>
</evidence>
<keyword evidence="1" id="KW-0812">Transmembrane</keyword>
<feature type="transmembrane region" description="Helical" evidence="1">
    <location>
        <begin position="120"/>
        <end position="139"/>
    </location>
</feature>
<protein>
    <recommendedName>
        <fullName evidence="4">O-antigen ligase</fullName>
    </recommendedName>
</protein>
<feature type="transmembrane region" description="Helical" evidence="1">
    <location>
        <begin position="90"/>
        <end position="108"/>
    </location>
</feature>
<keyword evidence="3" id="KW-1185">Reference proteome</keyword>
<feature type="transmembrane region" description="Helical" evidence="1">
    <location>
        <begin position="60"/>
        <end position="78"/>
    </location>
</feature>
<dbReference type="Proteomes" id="UP000652198">
    <property type="component" value="Unassembled WGS sequence"/>
</dbReference>
<keyword evidence="1" id="KW-0472">Membrane</keyword>
<evidence type="ECO:0000256" key="1">
    <source>
        <dbReference type="SAM" id="Phobius"/>
    </source>
</evidence>
<dbReference type="PANTHER" id="PTHR37422">
    <property type="entry name" value="TEICHURONIC ACID BIOSYNTHESIS PROTEIN TUAE"/>
    <property type="match status" value="1"/>
</dbReference>
<keyword evidence="1" id="KW-1133">Transmembrane helix</keyword>
<comment type="caution">
    <text evidence="2">The sequence shown here is derived from an EMBL/GenBank/DDBJ whole genome shotgun (WGS) entry which is preliminary data.</text>
</comment>
<name>A0ABX2BJL8_9BURK</name>
<feature type="transmembrane region" description="Helical" evidence="1">
    <location>
        <begin position="410"/>
        <end position="430"/>
    </location>
</feature>
<feature type="transmembrane region" description="Helical" evidence="1">
    <location>
        <begin position="218"/>
        <end position="249"/>
    </location>
</feature>
<proteinExistence type="predicted"/>
<dbReference type="PANTHER" id="PTHR37422:SF13">
    <property type="entry name" value="LIPOPOLYSACCHARIDE BIOSYNTHESIS PROTEIN PA4999-RELATED"/>
    <property type="match status" value="1"/>
</dbReference>
<feature type="transmembrane region" description="Helical" evidence="1">
    <location>
        <begin position="187"/>
        <end position="206"/>
    </location>
</feature>
<sequence>MKSLLLLLVAAIPYYTVGYFWDGSYINLTQILMLLVAGIGCIKTLSTGLAPSVFARPARLMLWGFLLSVMIGLVVSPYEGKVISKGMVQLGGILSAITLSAIVSSEIARSPDFILNMANVAAKSFGLFAVIAIIQFVVWNATGQVEMLSFDFLNKISGGNIWRGGGSIGPFIRANSWASEPAHFTRYLGFVLSFALVRLGLMGAVAKRRLIRIIPLWTALAVVIGFFVAFSILGLMQFALTVGLLLAFGRKIKPATIFAGAAVFVVMAAFMWVFSMAAGSEFQSKLTTLSLLWDSSSSNSAKHVDTADISALAVSSNWEVAMRNMEQDPLLGGGIGSHGLAYDQYAPSIVFLNPTLYRLNADDAAGLGARLFSETGLLGLLSFTGIFLCTAIASRAVALRSGHSWPPDTITLTRLCFVVSLISVFVMYLLRAGQYFDPLLYVLLGVVASVRRTSAKRAWQLRYA</sequence>
<evidence type="ECO:0000313" key="3">
    <source>
        <dbReference type="Proteomes" id="UP000652198"/>
    </source>
</evidence>
<dbReference type="InterPro" id="IPR051533">
    <property type="entry name" value="WaaL-like"/>
</dbReference>
<feature type="transmembrane region" description="Helical" evidence="1">
    <location>
        <begin position="255"/>
        <end position="275"/>
    </location>
</feature>
<dbReference type="RefSeq" id="WP_172308974.1">
    <property type="nucleotide sequence ID" value="NZ_WOEY01000015.1"/>
</dbReference>
<reference evidence="2 3" key="1">
    <citation type="submission" date="2019-11" db="EMBL/GenBank/DDBJ databases">
        <title>Metabolism of dissolved organic matter in forest soils.</title>
        <authorList>
            <person name="Cyle K.T."/>
            <person name="Wilhelm R.C."/>
            <person name="Martinez C.E."/>
        </authorList>
    </citation>
    <scope>NUCLEOTIDE SEQUENCE [LARGE SCALE GENOMIC DNA]</scope>
    <source>
        <strain evidence="2 3">1N</strain>
    </source>
</reference>
<organism evidence="2 3">
    <name type="scientific">Paraburkholderia solitsugae</name>
    <dbReference type="NCBI Taxonomy" id="2675748"/>
    <lineage>
        <taxon>Bacteria</taxon>
        <taxon>Pseudomonadati</taxon>
        <taxon>Pseudomonadota</taxon>
        <taxon>Betaproteobacteria</taxon>
        <taxon>Burkholderiales</taxon>
        <taxon>Burkholderiaceae</taxon>
        <taxon>Paraburkholderia</taxon>
    </lineage>
</organism>
<gene>
    <name evidence="2" type="ORF">GNZ12_03250</name>
</gene>
<feature type="transmembrane region" description="Helical" evidence="1">
    <location>
        <begin position="377"/>
        <end position="398"/>
    </location>
</feature>
<evidence type="ECO:0008006" key="4">
    <source>
        <dbReference type="Google" id="ProtNLM"/>
    </source>
</evidence>
<accession>A0ABX2BJL8</accession>
<dbReference type="EMBL" id="WOEY01000015">
    <property type="protein sequence ID" value="NPT40345.1"/>
    <property type="molecule type" value="Genomic_DNA"/>
</dbReference>